<dbReference type="Proteomes" id="UP001438707">
    <property type="component" value="Unassembled WGS sequence"/>
</dbReference>
<sequence>MLNVRFSAICELDYEKARQQVDRKKQGQGALVMHGEAVELDLAEAGIHMFVEKPVSTRPIEEVAELSRRLDVYHSQNGVIIGVGYMLRYAAAINMARKLLEKAGAQPVAASHFIDLMRNFCGEVLPDSISAVAIGPNMVLNDIPPSPLAEHLITKEMRVDRSTAAILKFDRGAIGELFHSVVLGGARFSSEFELFADELHIVISDLYHIPRLKFRKNRKEDYVQAEIHSQGGAMYHEAFSAFLSAIREKDPSLLRSSFSDAVKAYEAARLVAAKAKPTPQSAWDASQPWVTRAQWGPMSSADIIRSVEHEQPDEVDIRPVQPQAAVQDQPQNANNISPAFREHKPAPAEPQQQQAHAASTSPSASPASPGD</sequence>
<feature type="domain" description="Oxidoreductase putative C-terminal" evidence="2">
    <location>
        <begin position="109"/>
        <end position="197"/>
    </location>
</feature>
<dbReference type="SUPFAM" id="SSF55347">
    <property type="entry name" value="Glyceraldehyde-3-phosphate dehydrogenase-like, C-terminal domain"/>
    <property type="match status" value="1"/>
</dbReference>
<protein>
    <recommendedName>
        <fullName evidence="2">Oxidoreductase putative C-terminal domain-containing protein</fullName>
    </recommendedName>
</protein>
<gene>
    <name evidence="3" type="ORF">WJX74_009875</name>
</gene>
<dbReference type="PANTHER" id="PTHR43249:SF1">
    <property type="entry name" value="D-GLUCOSIDE 3-DEHYDROGENASE"/>
    <property type="match status" value="1"/>
</dbReference>
<evidence type="ECO:0000313" key="4">
    <source>
        <dbReference type="Proteomes" id="UP001438707"/>
    </source>
</evidence>
<dbReference type="SUPFAM" id="SSF51735">
    <property type="entry name" value="NAD(P)-binding Rossmann-fold domains"/>
    <property type="match status" value="1"/>
</dbReference>
<comment type="caution">
    <text evidence="3">The sequence shown here is derived from an EMBL/GenBank/DDBJ whole genome shotgun (WGS) entry which is preliminary data.</text>
</comment>
<dbReference type="EMBL" id="JALJOS010000018">
    <property type="protein sequence ID" value="KAK9827544.1"/>
    <property type="molecule type" value="Genomic_DNA"/>
</dbReference>
<dbReference type="AlphaFoldDB" id="A0AAW1R1S2"/>
<dbReference type="Gene3D" id="3.40.50.720">
    <property type="entry name" value="NAD(P)-binding Rossmann-like Domain"/>
    <property type="match status" value="1"/>
</dbReference>
<dbReference type="Gene3D" id="3.30.360.10">
    <property type="entry name" value="Dihydrodipicolinate Reductase, domain 2"/>
    <property type="match status" value="1"/>
</dbReference>
<reference evidence="3 4" key="1">
    <citation type="journal article" date="2024" name="Nat. Commun.">
        <title>Phylogenomics reveals the evolutionary origins of lichenization in chlorophyte algae.</title>
        <authorList>
            <person name="Puginier C."/>
            <person name="Libourel C."/>
            <person name="Otte J."/>
            <person name="Skaloud P."/>
            <person name="Haon M."/>
            <person name="Grisel S."/>
            <person name="Petersen M."/>
            <person name="Berrin J.G."/>
            <person name="Delaux P.M."/>
            <person name="Dal Grande F."/>
            <person name="Keller J."/>
        </authorList>
    </citation>
    <scope>NUCLEOTIDE SEQUENCE [LARGE SCALE GENOMIC DNA]</scope>
    <source>
        <strain evidence="3 4">SAG 2145</strain>
    </source>
</reference>
<dbReference type="InterPro" id="IPR013944">
    <property type="entry name" value="OxRdtase_put_C"/>
</dbReference>
<name>A0AAW1R1S2_9CHLO</name>
<accession>A0AAW1R1S2</accession>
<dbReference type="InterPro" id="IPR052515">
    <property type="entry name" value="Gfo/Idh/MocA_Oxidoreductase"/>
</dbReference>
<feature type="compositionally biased region" description="Low complexity" evidence="1">
    <location>
        <begin position="349"/>
        <end position="371"/>
    </location>
</feature>
<evidence type="ECO:0000313" key="3">
    <source>
        <dbReference type="EMBL" id="KAK9827544.1"/>
    </source>
</evidence>
<evidence type="ECO:0000256" key="1">
    <source>
        <dbReference type="SAM" id="MobiDB-lite"/>
    </source>
</evidence>
<dbReference type="InterPro" id="IPR036291">
    <property type="entry name" value="NAD(P)-bd_dom_sf"/>
</dbReference>
<feature type="region of interest" description="Disordered" evidence="1">
    <location>
        <begin position="309"/>
        <end position="371"/>
    </location>
</feature>
<dbReference type="Pfam" id="PF08635">
    <property type="entry name" value="ox_reductase_C"/>
    <property type="match status" value="1"/>
</dbReference>
<feature type="compositionally biased region" description="Low complexity" evidence="1">
    <location>
        <begin position="319"/>
        <end position="335"/>
    </location>
</feature>
<evidence type="ECO:0000259" key="2">
    <source>
        <dbReference type="Pfam" id="PF08635"/>
    </source>
</evidence>
<dbReference type="PANTHER" id="PTHR43249">
    <property type="entry name" value="UDP-N-ACETYL-2-AMINO-2-DEOXY-D-GLUCURONATE OXIDASE"/>
    <property type="match status" value="1"/>
</dbReference>
<keyword evidence="4" id="KW-1185">Reference proteome</keyword>
<organism evidence="3 4">
    <name type="scientific">Apatococcus lobatus</name>
    <dbReference type="NCBI Taxonomy" id="904363"/>
    <lineage>
        <taxon>Eukaryota</taxon>
        <taxon>Viridiplantae</taxon>
        <taxon>Chlorophyta</taxon>
        <taxon>core chlorophytes</taxon>
        <taxon>Trebouxiophyceae</taxon>
        <taxon>Chlorellales</taxon>
        <taxon>Chlorellaceae</taxon>
        <taxon>Apatococcus</taxon>
    </lineage>
</organism>
<proteinExistence type="predicted"/>